<name>A0A345AUL7_9CAUD</name>
<sequence length="63" mass="6998">MSLTLTKQQVSFLATAISNSQDLLDAVHAYDTEEHTDLGICLNILDGMTVEEATKAYKEQHED</sequence>
<organism evidence="1 2">
    <name type="scientific">Acinetobacter phage vB_ApiM_fHyAci03</name>
    <dbReference type="NCBI Taxonomy" id="2269366"/>
    <lineage>
        <taxon>Viruses</taxon>
        <taxon>Duplodnaviria</taxon>
        <taxon>Heunggongvirae</taxon>
        <taxon>Uroviricota</taxon>
        <taxon>Caudoviricetes</taxon>
        <taxon>Pantevenvirales</taxon>
        <taxon>Straboviridae</taxon>
        <taxon>Twarogvirinae</taxon>
        <taxon>Lazarusvirus</taxon>
        <taxon>Lazarusvirus fhyacithree</taxon>
    </lineage>
</organism>
<protein>
    <submittedName>
        <fullName evidence="1">Uncharacterized protein</fullName>
    </submittedName>
</protein>
<evidence type="ECO:0000313" key="2">
    <source>
        <dbReference type="Proteomes" id="UP000255697"/>
    </source>
</evidence>
<keyword evidence="2" id="KW-1185">Reference proteome</keyword>
<reference evidence="2" key="1">
    <citation type="submission" date="2018-06" db="EMBL/GenBank/DDBJ databases">
        <title>Whole genome analysis of phage vB_ApiM_fHyAci03 infecting Acinetobacter pittii.</title>
        <authorList>
            <person name="Kiljunen S."/>
            <person name="Wicklund A."/>
            <person name="Skurnik M."/>
        </authorList>
    </citation>
    <scope>NUCLEOTIDE SEQUENCE [LARGE SCALE GENOMIC DNA]</scope>
</reference>
<gene>
    <name evidence="1" type="ORF">Ac3_031</name>
</gene>
<proteinExistence type="predicted"/>
<dbReference type="EMBL" id="MH460829">
    <property type="protein sequence ID" value="AXF40600.1"/>
    <property type="molecule type" value="Genomic_DNA"/>
</dbReference>
<accession>A0A345AUL7</accession>
<evidence type="ECO:0000313" key="1">
    <source>
        <dbReference type="EMBL" id="AXF40600.1"/>
    </source>
</evidence>
<dbReference type="Proteomes" id="UP000255697">
    <property type="component" value="Segment"/>
</dbReference>